<keyword evidence="1 3" id="KW-0963">Cytoplasm</keyword>
<comment type="similarity">
    <text evidence="3">Belongs to the KhpA RNA-binding protein family.</text>
</comment>
<keyword evidence="3" id="KW-0961">Cell wall biogenesis/degradation</keyword>
<keyword evidence="5" id="KW-1185">Reference proteome</keyword>
<dbReference type="HOGENOM" id="CLU_132074_1_0_12"/>
<evidence type="ECO:0000256" key="2">
    <source>
        <dbReference type="ARBA" id="ARBA00022884"/>
    </source>
</evidence>
<keyword evidence="3" id="KW-0133">Cell shape</keyword>
<gene>
    <name evidence="3" type="primary">khpA</name>
    <name evidence="4" type="ORF">OY14_03485</name>
</gene>
<reference evidence="4 5" key="1">
    <citation type="journal article" date="2015" name="Genome Announc.">
        <title>Genome Sequence of Borrelia chilensis VA1, a South American Member of the Lyme Borreliosis Group.</title>
        <authorList>
            <person name="Huang W."/>
            <person name="Ojaimi C."/>
            <person name="Fallon J.T."/>
            <person name="Travisany D."/>
            <person name="Maass A."/>
            <person name="Ivanova L."/>
            <person name="Tomova A."/>
            <person name="Gonzalez-Acuna D."/>
            <person name="Godfrey H.P."/>
            <person name="Cabello F.C."/>
        </authorList>
    </citation>
    <scope>NUCLEOTIDE SEQUENCE [LARGE SCALE GENOMIC DNA]</scope>
    <source>
        <strain evidence="4 5">VA1</strain>
    </source>
</reference>
<dbReference type="GO" id="GO:0005737">
    <property type="term" value="C:cytoplasm"/>
    <property type="evidence" value="ECO:0007669"/>
    <property type="project" value="UniProtKB-SubCell"/>
</dbReference>
<dbReference type="GO" id="GO:0003723">
    <property type="term" value="F:RNA binding"/>
    <property type="evidence" value="ECO:0007669"/>
    <property type="project" value="UniProtKB-UniRule"/>
</dbReference>
<dbReference type="InterPro" id="IPR009019">
    <property type="entry name" value="KH_sf_prok-type"/>
</dbReference>
<comment type="subcellular location">
    <subcellularLocation>
        <location evidence="3">Cytoplasm</location>
    </subcellularLocation>
</comment>
<dbReference type="Pfam" id="PF13083">
    <property type="entry name" value="KH_KhpA-B"/>
    <property type="match status" value="1"/>
</dbReference>
<name>A0A0A7UYI3_9SPIR</name>
<dbReference type="Gene3D" id="3.30.300.20">
    <property type="match status" value="1"/>
</dbReference>
<sequence length="82" mass="9225">MKEYGSEIELIEFIVKSLVDKQDEVKLNVIEGEKSTILELRVSQSDVGKIIGRRGRIARAIRTLLGACAAKTNRRVQLEILD</sequence>
<dbReference type="PANTHER" id="PTHR34654:SF1">
    <property type="entry name" value="RNA-BINDING PROTEIN KHPA"/>
    <property type="match status" value="1"/>
</dbReference>
<organism evidence="4 5">
    <name type="scientific">Borreliella chilensis</name>
    <dbReference type="NCBI Taxonomy" id="1245910"/>
    <lineage>
        <taxon>Bacteria</taxon>
        <taxon>Pseudomonadati</taxon>
        <taxon>Spirochaetota</taxon>
        <taxon>Spirochaetia</taxon>
        <taxon>Spirochaetales</taxon>
        <taxon>Borreliaceae</taxon>
        <taxon>Borreliella</taxon>
    </lineage>
</organism>
<comment type="function">
    <text evidence="3">A probable RNA chaperone. Forms a complex with KhpB which binds to cellular RNA and controls its expression. Plays a role in peptidoglycan (PG) homeostasis and cell length regulation.</text>
</comment>
<dbReference type="PANTHER" id="PTHR34654">
    <property type="entry name" value="UPF0109 PROTEIN SCO5592"/>
    <property type="match status" value="1"/>
</dbReference>
<dbReference type="GO" id="GO:0008360">
    <property type="term" value="P:regulation of cell shape"/>
    <property type="evidence" value="ECO:0007669"/>
    <property type="project" value="UniProtKB-KW"/>
</dbReference>
<evidence type="ECO:0000313" key="5">
    <source>
        <dbReference type="Proteomes" id="UP000030940"/>
    </source>
</evidence>
<dbReference type="PROSITE" id="PS50084">
    <property type="entry name" value="KH_TYPE_1"/>
    <property type="match status" value="1"/>
</dbReference>
<evidence type="ECO:0000256" key="3">
    <source>
        <dbReference type="HAMAP-Rule" id="MF_00088"/>
    </source>
</evidence>
<dbReference type="InterPro" id="IPR020627">
    <property type="entry name" value="KhpA"/>
</dbReference>
<protein>
    <recommendedName>
        <fullName evidence="3">RNA-binding protein KhpA</fullName>
    </recommendedName>
    <alternativeName>
        <fullName evidence="3">KH-domain protein A</fullName>
    </alternativeName>
</protein>
<dbReference type="KEGG" id="bchi:OY14_03485"/>
<keyword evidence="3" id="KW-0143">Chaperone</keyword>
<comment type="subunit">
    <text evidence="3">Forms a complex with KhpB.</text>
</comment>
<dbReference type="HAMAP" id="MF_00088">
    <property type="entry name" value="KhpA"/>
    <property type="match status" value="1"/>
</dbReference>
<evidence type="ECO:0000256" key="1">
    <source>
        <dbReference type="ARBA" id="ARBA00022490"/>
    </source>
</evidence>
<dbReference type="InterPro" id="IPR015946">
    <property type="entry name" value="KH_dom-like_a/b"/>
</dbReference>
<dbReference type="AlphaFoldDB" id="A0A0A7UYI3"/>
<dbReference type="EMBL" id="CP009910">
    <property type="protein sequence ID" value="AJA90483.1"/>
    <property type="molecule type" value="Genomic_DNA"/>
</dbReference>
<proteinExistence type="inferred from homology"/>
<evidence type="ECO:0000313" key="4">
    <source>
        <dbReference type="EMBL" id="AJA90483.1"/>
    </source>
</evidence>
<dbReference type="Proteomes" id="UP000030940">
    <property type="component" value="Chromosome"/>
</dbReference>
<dbReference type="GO" id="GO:0009252">
    <property type="term" value="P:peptidoglycan biosynthetic process"/>
    <property type="evidence" value="ECO:0007669"/>
    <property type="project" value="UniProtKB-UniRule"/>
</dbReference>
<accession>A0A0A7UYI3</accession>
<dbReference type="GO" id="GO:0071555">
    <property type="term" value="P:cell wall organization"/>
    <property type="evidence" value="ECO:0007669"/>
    <property type="project" value="UniProtKB-KW"/>
</dbReference>
<dbReference type="SUPFAM" id="SSF54814">
    <property type="entry name" value="Prokaryotic type KH domain (KH-domain type II)"/>
    <property type="match status" value="1"/>
</dbReference>
<dbReference type="STRING" id="1245910.OY14_03485"/>
<keyword evidence="2 3" id="KW-0694">RNA-binding</keyword>